<dbReference type="Gene3D" id="3.40.630.30">
    <property type="match status" value="1"/>
</dbReference>
<protein>
    <submittedName>
        <fullName evidence="5">N-acetyltransferase</fullName>
    </submittedName>
</protein>
<accession>A0A1Y3MID3</accession>
<dbReference type="Pfam" id="PF13302">
    <property type="entry name" value="Acetyltransf_3"/>
    <property type="match status" value="1"/>
</dbReference>
<feature type="domain" description="N-acetyltransferase" evidence="4">
    <location>
        <begin position="3"/>
        <end position="172"/>
    </location>
</feature>
<dbReference type="InterPro" id="IPR000182">
    <property type="entry name" value="GNAT_dom"/>
</dbReference>
<dbReference type="Proteomes" id="UP000195321">
    <property type="component" value="Unassembled WGS sequence"/>
</dbReference>
<evidence type="ECO:0000313" key="5">
    <source>
        <dbReference type="EMBL" id="OUM50209.1"/>
    </source>
</evidence>
<dbReference type="GO" id="GO:0005737">
    <property type="term" value="C:cytoplasm"/>
    <property type="evidence" value="ECO:0007669"/>
    <property type="project" value="TreeGrafter"/>
</dbReference>
<proteinExistence type="inferred from homology"/>
<name>A0A1Y3MID3_9BACI</name>
<organism evidence="5 6">
    <name type="scientific">Bacillus pseudomycoides</name>
    <dbReference type="NCBI Taxonomy" id="64104"/>
    <lineage>
        <taxon>Bacteria</taxon>
        <taxon>Bacillati</taxon>
        <taxon>Bacillota</taxon>
        <taxon>Bacilli</taxon>
        <taxon>Bacillales</taxon>
        <taxon>Bacillaceae</taxon>
        <taxon>Bacillus</taxon>
        <taxon>Bacillus cereus group</taxon>
    </lineage>
</organism>
<evidence type="ECO:0000256" key="3">
    <source>
        <dbReference type="ARBA" id="ARBA00038502"/>
    </source>
</evidence>
<evidence type="ECO:0000259" key="4">
    <source>
        <dbReference type="PROSITE" id="PS51186"/>
    </source>
</evidence>
<dbReference type="PANTHER" id="PTHR43792">
    <property type="entry name" value="GNAT FAMILY, PUTATIVE (AFU_ORTHOLOGUE AFUA_3G00765)-RELATED-RELATED"/>
    <property type="match status" value="1"/>
</dbReference>
<dbReference type="InterPro" id="IPR016181">
    <property type="entry name" value="Acyl_CoA_acyltransferase"/>
</dbReference>
<reference evidence="5 6" key="1">
    <citation type="submission" date="2017-02" db="EMBL/GenBank/DDBJ databases">
        <title>Bacillus pseudomycoides isolate FSL K6-0042.</title>
        <authorList>
            <person name="Kovac J."/>
        </authorList>
    </citation>
    <scope>NUCLEOTIDE SEQUENCE [LARGE SCALE GENOMIC DNA]</scope>
    <source>
        <strain evidence="5 6">FSL K6-0042</strain>
    </source>
</reference>
<dbReference type="PANTHER" id="PTHR43792:SF8">
    <property type="entry name" value="[RIBOSOMAL PROTEIN US5]-ALANINE N-ACETYLTRANSFERASE"/>
    <property type="match status" value="1"/>
</dbReference>
<evidence type="ECO:0000256" key="1">
    <source>
        <dbReference type="ARBA" id="ARBA00022679"/>
    </source>
</evidence>
<dbReference type="InterPro" id="IPR051531">
    <property type="entry name" value="N-acetyltransferase"/>
</dbReference>
<sequence length="173" mass="20236">MEIYIEKLKKQDAEELFAFECYNRTFFEKMVPSRGDDYYVYETFQSKHDELLKEQKEGTSYFYLIRNMEKTIVGRINLVDIEKDRQLGYLGYRVGENFIGNGIATKAVQLLLIQAADHQIIEIHAKTTNNNIASQLVLEKSGFSRTAIDKKSIELNGQKINFIHYVWKHTKVL</sequence>
<dbReference type="EMBL" id="MWPX01000002">
    <property type="protein sequence ID" value="OUM50209.1"/>
    <property type="molecule type" value="Genomic_DNA"/>
</dbReference>
<comment type="similarity">
    <text evidence="3">Belongs to the acetyltransferase family. RimJ subfamily.</text>
</comment>
<evidence type="ECO:0000256" key="2">
    <source>
        <dbReference type="ARBA" id="ARBA00023315"/>
    </source>
</evidence>
<dbReference type="SUPFAM" id="SSF55729">
    <property type="entry name" value="Acyl-CoA N-acyltransferases (Nat)"/>
    <property type="match status" value="1"/>
</dbReference>
<comment type="caution">
    <text evidence="5">The sequence shown here is derived from an EMBL/GenBank/DDBJ whole genome shotgun (WGS) entry which is preliminary data.</text>
</comment>
<dbReference type="PROSITE" id="PS51186">
    <property type="entry name" value="GNAT"/>
    <property type="match status" value="1"/>
</dbReference>
<gene>
    <name evidence="5" type="ORF">BW425_03765</name>
</gene>
<evidence type="ECO:0000313" key="6">
    <source>
        <dbReference type="Proteomes" id="UP000195321"/>
    </source>
</evidence>
<keyword evidence="1 5" id="KW-0808">Transferase</keyword>
<dbReference type="RefSeq" id="WP_016114955.1">
    <property type="nucleotide sequence ID" value="NZ_CP189809.1"/>
</dbReference>
<dbReference type="GO" id="GO:0008999">
    <property type="term" value="F:protein-N-terminal-alanine acetyltransferase activity"/>
    <property type="evidence" value="ECO:0007669"/>
    <property type="project" value="TreeGrafter"/>
</dbReference>
<dbReference type="AlphaFoldDB" id="A0A1Y3MID3"/>
<keyword evidence="2" id="KW-0012">Acyltransferase</keyword>